<keyword evidence="10 16" id="KW-0460">Magnesium</keyword>
<dbReference type="SFLD" id="SFLDS00003">
    <property type="entry name" value="Haloacid_Dehalogenase"/>
    <property type="match status" value="1"/>
</dbReference>
<feature type="transmembrane region" description="Helical" evidence="16">
    <location>
        <begin position="595"/>
        <end position="616"/>
    </location>
</feature>
<dbReference type="PANTHER" id="PTHR43743:SF1">
    <property type="entry name" value="POTASSIUM-TRANSPORTING ATPASE ATP-BINDING SUBUNIT"/>
    <property type="match status" value="1"/>
</dbReference>
<evidence type="ECO:0000256" key="9">
    <source>
        <dbReference type="ARBA" id="ARBA00022840"/>
    </source>
</evidence>
<dbReference type="InterPro" id="IPR018303">
    <property type="entry name" value="ATPase_P-typ_P_site"/>
</dbReference>
<gene>
    <name evidence="16 18" type="primary">kdpB</name>
    <name evidence="18" type="ORF">GNE07_12985</name>
</gene>
<dbReference type="InterPro" id="IPR023214">
    <property type="entry name" value="HAD_sf"/>
</dbReference>
<feature type="transmembrane region" description="Helical" evidence="16">
    <location>
        <begin position="263"/>
        <end position="285"/>
    </location>
</feature>
<dbReference type="PANTHER" id="PTHR43743">
    <property type="entry name" value="POTASSIUM-TRANSPORTING ATPASE ATP-BINDING SUBUNIT"/>
    <property type="match status" value="1"/>
</dbReference>
<evidence type="ECO:0000256" key="2">
    <source>
        <dbReference type="ARBA" id="ARBA00022448"/>
    </source>
</evidence>
<keyword evidence="3 16" id="KW-1003">Cell membrane</keyword>
<dbReference type="GO" id="GO:0016887">
    <property type="term" value="F:ATP hydrolysis activity"/>
    <property type="evidence" value="ECO:0007669"/>
    <property type="project" value="InterPro"/>
</dbReference>
<dbReference type="PROSITE" id="PS00154">
    <property type="entry name" value="ATPASE_E1_E2"/>
    <property type="match status" value="1"/>
</dbReference>
<evidence type="ECO:0000256" key="3">
    <source>
        <dbReference type="ARBA" id="ARBA00022475"/>
    </source>
</evidence>
<dbReference type="InterPro" id="IPR036412">
    <property type="entry name" value="HAD-like_sf"/>
</dbReference>
<feature type="transmembrane region" description="Helical" evidence="16">
    <location>
        <begin position="221"/>
        <end position="243"/>
    </location>
</feature>
<feature type="binding site" evidence="16">
    <location>
        <position position="526"/>
    </location>
    <ligand>
        <name>Mg(2+)</name>
        <dbReference type="ChEBI" id="CHEBI:18420"/>
    </ligand>
</feature>
<feature type="domain" description="P-type ATPase A" evidence="17">
    <location>
        <begin position="119"/>
        <end position="210"/>
    </location>
</feature>
<feature type="transmembrane region" description="Helical" evidence="16">
    <location>
        <begin position="622"/>
        <end position="644"/>
    </location>
</feature>
<protein>
    <recommendedName>
        <fullName evidence="16">Potassium-transporting ATPase ATP-binding subunit</fullName>
        <ecNumber evidence="16">7.2.2.6</ecNumber>
    </recommendedName>
    <alternativeName>
        <fullName evidence="16">ATP phosphohydrolase [potassium-transporting] B chain</fullName>
    </alternativeName>
    <alternativeName>
        <fullName evidence="16">Potassium-binding and translocating subunit B</fullName>
    </alternativeName>
    <alternativeName>
        <fullName evidence="16">Potassium-translocating ATPase B chain</fullName>
    </alternativeName>
</protein>
<keyword evidence="7 16" id="KW-0479">Metal-binding</keyword>
<feature type="binding site" evidence="16">
    <location>
        <position position="530"/>
    </location>
    <ligand>
        <name>Mg(2+)</name>
        <dbReference type="ChEBI" id="CHEBI:18420"/>
    </ligand>
</feature>
<keyword evidence="15 16" id="KW-0472">Membrane</keyword>
<dbReference type="Gene3D" id="3.40.1110.10">
    <property type="entry name" value="Calcium-transporting ATPase, cytoplasmic domain N"/>
    <property type="match status" value="1"/>
</dbReference>
<dbReference type="InterPro" id="IPR044492">
    <property type="entry name" value="P_typ_ATPase_HD_dom"/>
</dbReference>
<dbReference type="GO" id="GO:0005886">
    <property type="term" value="C:plasma membrane"/>
    <property type="evidence" value="ECO:0007669"/>
    <property type="project" value="UniProtKB-SubCell"/>
</dbReference>
<dbReference type="Pfam" id="PF00702">
    <property type="entry name" value="Hydrolase"/>
    <property type="match status" value="1"/>
</dbReference>
<dbReference type="SFLD" id="SFLDF00027">
    <property type="entry name" value="p-type_atpase"/>
    <property type="match status" value="1"/>
</dbReference>
<evidence type="ECO:0000313" key="18">
    <source>
        <dbReference type="EMBL" id="MUB63968.1"/>
    </source>
</evidence>
<dbReference type="EC" id="7.2.2.6" evidence="16"/>
<comment type="subcellular location">
    <subcellularLocation>
        <location evidence="1 16">Cell membrane</location>
        <topology evidence="1 16">Multi-pass membrane protein</topology>
    </subcellularLocation>
</comment>
<comment type="catalytic activity">
    <reaction evidence="16">
        <text>K(+)(out) + ATP + H2O = K(+)(in) + ADP + phosphate + H(+)</text>
        <dbReference type="Rhea" id="RHEA:16777"/>
        <dbReference type="ChEBI" id="CHEBI:15377"/>
        <dbReference type="ChEBI" id="CHEBI:15378"/>
        <dbReference type="ChEBI" id="CHEBI:29103"/>
        <dbReference type="ChEBI" id="CHEBI:30616"/>
        <dbReference type="ChEBI" id="CHEBI:43474"/>
        <dbReference type="ChEBI" id="CHEBI:456216"/>
        <dbReference type="EC" id="7.2.2.6"/>
    </reaction>
</comment>
<dbReference type="SUPFAM" id="SSF81653">
    <property type="entry name" value="Calcium ATPase, transduction domain A"/>
    <property type="match status" value="1"/>
</dbReference>
<feature type="transmembrane region" description="Helical" evidence="16">
    <location>
        <begin position="65"/>
        <end position="84"/>
    </location>
</feature>
<dbReference type="Gene3D" id="3.40.50.1000">
    <property type="entry name" value="HAD superfamily/HAD-like"/>
    <property type="match status" value="1"/>
</dbReference>
<feature type="transmembrane region" description="Helical" evidence="16">
    <location>
        <begin position="664"/>
        <end position="690"/>
    </location>
</feature>
<sequence>MSEKKKTSIFADKRIMTRALKDSLIKLDPREQIKNPVMFMVYVSAILTLVMFVFSLAGIRDAKPWFILAVSVILWFTDLLGNFAEAIAEGRGKAQADALRANRKDVMALKIPSPSQKEKGTRVTSTELRKGDLVYVAAGEQIPADGDVVDGAASVDESAITGESAPVIRESGGDRSAVTGGTTVTSDWLVIKVSNNPGESFMDKMIAMVEGASRKKTPNELALQIFLVALSIIFVLVTLSLYAYSLFSAGQKGIENPTAVTSLVALLICLAPTTIGALLSAIGIAGMSRLNQANVLAMSGRAIEAAGDVDILMLDKTGTITLGNRQADALIPVDGADRTELADAAQLSSLADETPEGRSIVVLAKEQFGLRGRNMEEFHAEFVEFTARTRMSGINYQGNEIRKGAADAVKAYVLANGGVYSAECDQVVTKIANQGGTPLVVAKNHRILGVIELKDIVKEGVKEKFADLRKMGIKTIMITGDNPLTAASIAAEAGVDDFLAEATPEGKLKMIRDFQSQGHLVAMTGDGTNDAPALAQADVAVAMNTGTQAAKEAGNMVDLDSSPTKLIDIVKIGKQLLMTRGALTTFSIANDVAKYFAIIPALFMGLYPGLAALNIMNLSSPYSAIFSALIYNALIIVALIPLALKGVKYREVPAAKMLTGNLLVYGLGGIIIPFIAIKVIDVMIVALGFAL</sequence>
<evidence type="ECO:0000256" key="10">
    <source>
        <dbReference type="ARBA" id="ARBA00022842"/>
    </source>
</evidence>
<comment type="caution">
    <text evidence="18">The sequence shown here is derived from an EMBL/GenBank/DDBJ whole genome shotgun (WGS) entry which is preliminary data.</text>
</comment>
<feature type="binding site" evidence="16">
    <location>
        <begin position="385"/>
        <end position="392"/>
    </location>
    <ligand>
        <name>ATP</name>
        <dbReference type="ChEBI" id="CHEBI:30616"/>
    </ligand>
</feature>
<reference evidence="18 19" key="1">
    <citation type="submission" date="2019-09" db="EMBL/GenBank/DDBJ databases">
        <title>Draft genome sequencing of Hungatella hathewayi 123Y-2.</title>
        <authorList>
            <person name="Lv Q."/>
            <person name="Li S."/>
        </authorList>
    </citation>
    <scope>NUCLEOTIDE SEQUENCE [LARGE SCALE GENOMIC DNA]</scope>
    <source>
        <strain evidence="18 19">123Y-2</strain>
    </source>
</reference>
<evidence type="ECO:0000256" key="13">
    <source>
        <dbReference type="ARBA" id="ARBA00022989"/>
    </source>
</evidence>
<evidence type="ECO:0000313" key="19">
    <source>
        <dbReference type="Proteomes" id="UP000434223"/>
    </source>
</evidence>
<dbReference type="Proteomes" id="UP000434223">
    <property type="component" value="Unassembled WGS sequence"/>
</dbReference>
<dbReference type="HAMAP" id="MF_00285">
    <property type="entry name" value="KdpB"/>
    <property type="match status" value="1"/>
</dbReference>
<evidence type="ECO:0000256" key="8">
    <source>
        <dbReference type="ARBA" id="ARBA00022741"/>
    </source>
</evidence>
<keyword evidence="2 16" id="KW-0813">Transport</keyword>
<evidence type="ECO:0000256" key="12">
    <source>
        <dbReference type="ARBA" id="ARBA00022967"/>
    </source>
</evidence>
<keyword evidence="8 16" id="KW-0547">Nucleotide-binding</keyword>
<dbReference type="RefSeq" id="WP_055650734.1">
    <property type="nucleotide sequence ID" value="NZ_CZAZ01000015.1"/>
</dbReference>
<dbReference type="FunFam" id="2.70.150.10:FF:000010">
    <property type="entry name" value="Potassium-transporting ATPase ATP-binding subunit"/>
    <property type="match status" value="1"/>
</dbReference>
<dbReference type="EMBL" id="WNME01000007">
    <property type="protein sequence ID" value="MUB63968.1"/>
    <property type="molecule type" value="Genomic_DNA"/>
</dbReference>
<evidence type="ECO:0000256" key="5">
    <source>
        <dbReference type="ARBA" id="ARBA00022553"/>
    </source>
</evidence>
<comment type="function">
    <text evidence="16">Part of the high-affinity ATP-driven potassium transport (or Kdp) system, which catalyzes the hydrolysis of ATP coupled with the electrogenic transport of potassium into the cytoplasm. This subunit is responsible for energy coupling to the transport system and for the release of the potassium ions to the cytoplasm.</text>
</comment>
<dbReference type="AlphaFoldDB" id="A0AAW9WHV1"/>
<dbReference type="Pfam" id="PF00122">
    <property type="entry name" value="E1-E2_ATPase"/>
    <property type="match status" value="1"/>
</dbReference>
<comment type="similarity">
    <text evidence="16">Belongs to the cation transport ATPase (P-type) (TC 3.A.3) family. Type IA subfamily.</text>
</comment>
<dbReference type="InterPro" id="IPR008250">
    <property type="entry name" value="ATPase_P-typ_transduc_dom_A_sf"/>
</dbReference>
<evidence type="ECO:0000256" key="11">
    <source>
        <dbReference type="ARBA" id="ARBA00022958"/>
    </source>
</evidence>
<dbReference type="InterPro" id="IPR001757">
    <property type="entry name" value="P_typ_ATPase"/>
</dbReference>
<dbReference type="SFLD" id="SFLDG00002">
    <property type="entry name" value="C1.7:_P-type_atpase_like"/>
    <property type="match status" value="1"/>
</dbReference>
<evidence type="ECO:0000256" key="16">
    <source>
        <dbReference type="HAMAP-Rule" id="MF_00285"/>
    </source>
</evidence>
<keyword evidence="12 16" id="KW-1278">Translocase</keyword>
<dbReference type="PRINTS" id="PR00119">
    <property type="entry name" value="CATATPASE"/>
</dbReference>
<keyword evidence="9 16" id="KW-0067">ATP-binding</keyword>
<name>A0AAW9WHV1_9FIRM</name>
<feature type="binding site" evidence="16">
    <location>
        <position position="356"/>
    </location>
    <ligand>
        <name>ATP</name>
        <dbReference type="ChEBI" id="CHEBI:30616"/>
    </ligand>
</feature>
<dbReference type="GO" id="GO:0008556">
    <property type="term" value="F:P-type potassium transmembrane transporter activity"/>
    <property type="evidence" value="ECO:0007669"/>
    <property type="project" value="UniProtKB-UniRule"/>
</dbReference>
<feature type="active site" description="4-aspartylphosphate intermediate" evidence="16">
    <location>
        <position position="315"/>
    </location>
</feature>
<feature type="binding site" evidence="16">
    <location>
        <position position="403"/>
    </location>
    <ligand>
        <name>ATP</name>
        <dbReference type="ChEBI" id="CHEBI:30616"/>
    </ligand>
</feature>
<evidence type="ECO:0000259" key="17">
    <source>
        <dbReference type="Pfam" id="PF00122"/>
    </source>
</evidence>
<dbReference type="GO" id="GO:0000287">
    <property type="term" value="F:magnesium ion binding"/>
    <property type="evidence" value="ECO:0007669"/>
    <property type="project" value="UniProtKB-UniRule"/>
</dbReference>
<dbReference type="CDD" id="cd02078">
    <property type="entry name" value="P-type_ATPase_K"/>
    <property type="match status" value="1"/>
</dbReference>
<dbReference type="SUPFAM" id="SSF56784">
    <property type="entry name" value="HAD-like"/>
    <property type="match status" value="1"/>
</dbReference>
<dbReference type="InterPro" id="IPR006391">
    <property type="entry name" value="P-type_ATPase_bsu_IA"/>
</dbReference>
<organism evidence="18 19">
    <name type="scientific">Hungatella hathewayi</name>
    <dbReference type="NCBI Taxonomy" id="154046"/>
    <lineage>
        <taxon>Bacteria</taxon>
        <taxon>Bacillati</taxon>
        <taxon>Bacillota</taxon>
        <taxon>Clostridia</taxon>
        <taxon>Lachnospirales</taxon>
        <taxon>Lachnospiraceae</taxon>
        <taxon>Hungatella</taxon>
    </lineage>
</organism>
<dbReference type="InterPro" id="IPR059000">
    <property type="entry name" value="ATPase_P-type_domA"/>
</dbReference>
<dbReference type="NCBIfam" id="TIGR01497">
    <property type="entry name" value="kdpB"/>
    <property type="match status" value="1"/>
</dbReference>
<evidence type="ECO:0000256" key="15">
    <source>
        <dbReference type="ARBA" id="ARBA00023136"/>
    </source>
</evidence>
<keyword evidence="6 16" id="KW-0812">Transmembrane</keyword>
<evidence type="ECO:0000256" key="1">
    <source>
        <dbReference type="ARBA" id="ARBA00004651"/>
    </source>
</evidence>
<evidence type="ECO:0000256" key="6">
    <source>
        <dbReference type="ARBA" id="ARBA00022692"/>
    </source>
</evidence>
<dbReference type="InterPro" id="IPR023298">
    <property type="entry name" value="ATPase_P-typ_TM_dom_sf"/>
</dbReference>
<comment type="subunit">
    <text evidence="16">The system is composed of three essential subunits: KdpA, KdpB and KdpC.</text>
</comment>
<dbReference type="GO" id="GO:0005524">
    <property type="term" value="F:ATP binding"/>
    <property type="evidence" value="ECO:0007669"/>
    <property type="project" value="UniProtKB-UniRule"/>
</dbReference>
<dbReference type="Gene3D" id="2.70.150.10">
    <property type="entry name" value="Calcium-transporting ATPase, cytoplasmic transduction domain A"/>
    <property type="match status" value="1"/>
</dbReference>
<dbReference type="InterPro" id="IPR023299">
    <property type="entry name" value="ATPase_P-typ_cyto_dom_N"/>
</dbReference>
<keyword evidence="5 16" id="KW-0597">Phosphoprotein</keyword>
<dbReference type="SUPFAM" id="SSF81665">
    <property type="entry name" value="Calcium ATPase, transmembrane domain M"/>
    <property type="match status" value="1"/>
</dbReference>
<evidence type="ECO:0000256" key="4">
    <source>
        <dbReference type="ARBA" id="ARBA00022538"/>
    </source>
</evidence>
<keyword evidence="11 16" id="KW-0630">Potassium</keyword>
<keyword evidence="14 16" id="KW-0406">Ion transport</keyword>
<evidence type="ECO:0000256" key="7">
    <source>
        <dbReference type="ARBA" id="ARBA00022723"/>
    </source>
</evidence>
<proteinExistence type="inferred from homology"/>
<keyword evidence="13 16" id="KW-1133">Transmembrane helix</keyword>
<keyword evidence="4 16" id="KW-0633">Potassium transport</keyword>
<evidence type="ECO:0000256" key="14">
    <source>
        <dbReference type="ARBA" id="ARBA00023065"/>
    </source>
</evidence>
<feature type="binding site" evidence="16">
    <location>
        <position position="352"/>
    </location>
    <ligand>
        <name>ATP</name>
        <dbReference type="ChEBI" id="CHEBI:30616"/>
    </ligand>
</feature>
<dbReference type="FunFam" id="3.40.1110.10:FF:000007">
    <property type="entry name" value="Potassium-transporting ATPase ATP-binding subunit"/>
    <property type="match status" value="1"/>
</dbReference>
<dbReference type="NCBIfam" id="TIGR01494">
    <property type="entry name" value="ATPase_P-type"/>
    <property type="match status" value="2"/>
</dbReference>
<accession>A0AAW9WHV1</accession>
<feature type="transmembrane region" description="Helical" evidence="16">
    <location>
        <begin position="39"/>
        <end position="59"/>
    </location>
</feature>